<name>A0A1I5HLS6_9BACT</name>
<dbReference type="GO" id="GO:0016740">
    <property type="term" value="F:transferase activity"/>
    <property type="evidence" value="ECO:0007669"/>
    <property type="project" value="UniProtKB-KW"/>
</dbReference>
<dbReference type="RefSeq" id="WP_091654536.1">
    <property type="nucleotide sequence ID" value="NZ_FOVW01000007.1"/>
</dbReference>
<keyword evidence="5" id="KW-1185">Reference proteome</keyword>
<keyword evidence="4" id="KW-0808">Transferase</keyword>
<proteinExistence type="inferred from homology"/>
<protein>
    <submittedName>
        <fullName evidence="4">UDP-N-acetylbacillosamine N-acetyltransferase</fullName>
    </submittedName>
</protein>
<dbReference type="Pfam" id="PF17836">
    <property type="entry name" value="PglD_N"/>
    <property type="match status" value="1"/>
</dbReference>
<dbReference type="InterPro" id="IPR020019">
    <property type="entry name" value="AcTrfase_PglD-like"/>
</dbReference>
<dbReference type="STRING" id="226506.SAMN04488519_107131"/>
<dbReference type="EMBL" id="FOVW01000007">
    <property type="protein sequence ID" value="SFO49262.1"/>
    <property type="molecule type" value="Genomic_DNA"/>
</dbReference>
<feature type="binding site" evidence="2">
    <location>
        <position position="68"/>
    </location>
    <ligand>
        <name>substrate</name>
    </ligand>
</feature>
<dbReference type="PANTHER" id="PTHR43300:SF7">
    <property type="entry name" value="UDP-N-ACETYLBACILLOSAMINE N-ACETYLTRANSFERASE"/>
    <property type="match status" value="1"/>
</dbReference>
<dbReference type="Gene3D" id="2.160.10.10">
    <property type="entry name" value="Hexapeptide repeat proteins"/>
    <property type="match status" value="1"/>
</dbReference>
<evidence type="ECO:0000256" key="1">
    <source>
        <dbReference type="ARBA" id="ARBA00007274"/>
    </source>
</evidence>
<evidence type="ECO:0000313" key="5">
    <source>
        <dbReference type="Proteomes" id="UP000199564"/>
    </source>
</evidence>
<evidence type="ECO:0000259" key="3">
    <source>
        <dbReference type="Pfam" id="PF17836"/>
    </source>
</evidence>
<dbReference type="CDD" id="cd03360">
    <property type="entry name" value="LbH_AT_putative"/>
    <property type="match status" value="1"/>
</dbReference>
<reference evidence="5" key="1">
    <citation type="submission" date="2016-10" db="EMBL/GenBank/DDBJ databases">
        <authorList>
            <person name="Varghese N."/>
            <person name="Submissions S."/>
        </authorList>
    </citation>
    <scope>NUCLEOTIDE SEQUENCE [LARGE SCALE GENOMIC DNA]</scope>
    <source>
        <strain evidence="5">DSM 15282</strain>
    </source>
</reference>
<organism evidence="4 5">
    <name type="scientific">Algoriphagus ornithinivorans</name>
    <dbReference type="NCBI Taxonomy" id="226506"/>
    <lineage>
        <taxon>Bacteria</taxon>
        <taxon>Pseudomonadati</taxon>
        <taxon>Bacteroidota</taxon>
        <taxon>Cytophagia</taxon>
        <taxon>Cytophagales</taxon>
        <taxon>Cyclobacteriaceae</taxon>
        <taxon>Algoriphagus</taxon>
    </lineage>
</organism>
<dbReference type="InterPro" id="IPR011004">
    <property type="entry name" value="Trimer_LpxA-like_sf"/>
</dbReference>
<evidence type="ECO:0000256" key="2">
    <source>
        <dbReference type="PIRSR" id="PIRSR620019-2"/>
    </source>
</evidence>
<dbReference type="Proteomes" id="UP000199564">
    <property type="component" value="Unassembled WGS sequence"/>
</dbReference>
<dbReference type="AlphaFoldDB" id="A0A1I5HLS6"/>
<dbReference type="InterPro" id="IPR050179">
    <property type="entry name" value="Trans_hexapeptide_repeat"/>
</dbReference>
<dbReference type="Pfam" id="PF14602">
    <property type="entry name" value="Hexapep_2"/>
    <property type="match status" value="1"/>
</dbReference>
<feature type="domain" description="PglD N-terminal" evidence="3">
    <location>
        <begin position="2"/>
        <end position="79"/>
    </location>
</feature>
<dbReference type="InterPro" id="IPR001451">
    <property type="entry name" value="Hexapep"/>
</dbReference>
<dbReference type="InterPro" id="IPR041561">
    <property type="entry name" value="PglD_N"/>
</dbReference>
<accession>A0A1I5HLS6</accession>
<dbReference type="SUPFAM" id="SSF51161">
    <property type="entry name" value="Trimeric LpxA-like enzymes"/>
    <property type="match status" value="1"/>
</dbReference>
<dbReference type="Gene3D" id="3.40.50.20">
    <property type="match status" value="1"/>
</dbReference>
<evidence type="ECO:0000313" key="4">
    <source>
        <dbReference type="EMBL" id="SFO49262.1"/>
    </source>
</evidence>
<sequence>MIIAGAGGHGLEVYGVLISQGIPVSEIIFYDEDSAKTIIHSSRSKILNTEDDLKKALETNPNFCLGVGSPAFREYFFKKFESFGGEYYALKGANSVLMGSGQDFDLMPFGFIGPETEIGKGVLINSRANVHHQCVVGEFSELGPGSIILGGAKVGKHCRIGAGAILLPGIELGDEVIVGAGAVVTKNFRNKSILKGVPASNQ</sequence>
<dbReference type="PANTHER" id="PTHR43300">
    <property type="entry name" value="ACETYLTRANSFERASE"/>
    <property type="match status" value="1"/>
</dbReference>
<gene>
    <name evidence="4" type="ORF">SAMN04488519_107131</name>
</gene>
<comment type="similarity">
    <text evidence="1">Belongs to the transferase hexapeptide repeat family.</text>
</comment>